<evidence type="ECO:0000313" key="2">
    <source>
        <dbReference type="Proteomes" id="UP000805193"/>
    </source>
</evidence>
<protein>
    <submittedName>
        <fullName evidence="1">Uncharacterized protein</fullName>
    </submittedName>
</protein>
<keyword evidence="2" id="KW-1185">Reference proteome</keyword>
<comment type="caution">
    <text evidence="1">The sequence shown here is derived from an EMBL/GenBank/DDBJ whole genome shotgun (WGS) entry which is preliminary data.</text>
</comment>
<evidence type="ECO:0000313" key="1">
    <source>
        <dbReference type="EMBL" id="KAG0441424.1"/>
    </source>
</evidence>
<accession>A0AC60QS85</accession>
<dbReference type="Proteomes" id="UP000805193">
    <property type="component" value="Unassembled WGS sequence"/>
</dbReference>
<name>A0AC60QS85_IXOPE</name>
<sequence length="1664" mass="189131">MDCSQALSQRQPTNQEENERAADLNGNPNPKNDESPGKDALHQQQEETTGEPEDNNFNPRGKRPLLQRGPEPPRRAEENRSRRAETQKLHQKRLPPLPIDDYKVVIRPRDGLNLGAWSTDKLTRAILVAAKLSSTETADSTIRIRRDQNLAIISTPSLFTSSRIQPILALTLETRQYEVTAYLAVPDNSCRGIISGVDTRPTAEILTEELRAPGTNILYSRMMGQTNTAIITFEELKVPHYVYLSGGEYPCRPYQPRKQICGVCLGLGHRTDVCPQPERSRCTTCGTPGGAMEDHQCKPHCVNCGGEHPAVDPRCPARQRGSYNKKHVQQHQQMQGRQKSPLPPPPPPPRNADPQWPKLPSKTWEDPNPFIFLADSTPQDCHVPSPPTERPKHVGRNKSRSSSRSQSRPRTYGESQRTDQRGKQKPTLPRDDRNETKVSWAAQPSNPPYVPKLADTPSLHAPEPDPIRDTITMRTIMTATDTQTIAQPDSDTFANTKEHFALSLQNFRREIQEELRNFREEIRALTRQPIEELKEALRLTPREEKLAPAEKIRQEITQDIQEMKQQIIQQIALQLPHAALTDPRIKLSQAEPNLPLHTDTHGERDHREARRVYTLTTDRRPKPPVPLLTNTKTNTREQNKKHSPPTAPVISTRIWQWNCRGYRRKRGALTQYLSTHTQRPDAIAIQETNCAPNLSGYETYVQNTIHGDTPRVATLVAKHIPVIEHTMDRNKRGGTSLFILNIYSPPKSGKKDTFDNIFHDTIRIARPRENTFLIVRDFDAAHPAWGYEHETVKGRKLATTISRNQPTLLTEPDQPTRLGNSVNHDTSPDLTLVRAQKPCTWTNLQENLGSDHYILETEIQTQIGRGHGRTQRLINWDAFRQLRPPPEGETAEAHPPLAQWIQELKNDIDKVTTQVKTTSAAPVIDPHLLHLWEARRGLTRRWRTRKHNQKLRKRIAEITLKAEQYAEELTQTNWYKLCDQLQGTLGTKRTWTLLRSLIDPTKTRAVTSHAITKLLHRETRKENELWDALRERYIATGPKPKYSSYPHEEATHPLGTDITESEVRSALTNLTRSTTLGKDSITYKMLKNLDDGSITALTAYFNEAWNTGTLAQEWRHADITLIPKPGKPLSLENLRPISLTSCIGKLLEHIVLKRLQPHLEAINFFADTMFGYRKNLSTQDILLQLKEDILDHPGRAQTRAVLALDLKGAFDNVSHDTILEGLARSHCGKKTYEYIRAFLSNRTATLGIGDHRSDPILLTGKGTPQGSIQDNLQEAVDTTQKFAIAAGLSCAAEKSELLLIRGARKTNERNKTTDEITIHLEGTPIPKTDRLRIFGLHLQANAKATHTVQLLKKQCIQIAHLIRRVANKRGGLKETDTIRVVQALLISRIVYHAPYHKLNRTELNRLNIILRTAIKTALGLPPYTSTQRLLQLGLHNTIEELIEAHTTGKRTQHTIKVGPAPPAITARIRVMPLPRNMHPELNAGRRAARTRPMYLLHRRGRISRTTQIYEHSRLRFKRSEQDNGLPSRQAPHHHLGRAPLLTYNDVTEYYRSHRRALPPPHKTLTRQEEIAWRLLQTHTYPNLFHKQRFFPTRYPDICPGCQSPQPTLYHSTWTCPTPLGNGIKPIPHPTFSSWEAALSSTVPDDQRRLIERAKRIAEANGALD</sequence>
<gene>
    <name evidence="1" type="ORF">HPB47_015951</name>
</gene>
<reference evidence="1 2" key="1">
    <citation type="journal article" date="2020" name="Cell">
        <title>Large-Scale Comparative Analyses of Tick Genomes Elucidate Their Genetic Diversity and Vector Capacities.</title>
        <authorList>
            <consortium name="Tick Genome and Microbiome Consortium (TIGMIC)"/>
            <person name="Jia N."/>
            <person name="Wang J."/>
            <person name="Shi W."/>
            <person name="Du L."/>
            <person name="Sun Y."/>
            <person name="Zhan W."/>
            <person name="Jiang J.F."/>
            <person name="Wang Q."/>
            <person name="Zhang B."/>
            <person name="Ji P."/>
            <person name="Bell-Sakyi L."/>
            <person name="Cui X.M."/>
            <person name="Yuan T.T."/>
            <person name="Jiang B.G."/>
            <person name="Yang W.F."/>
            <person name="Lam T.T."/>
            <person name="Chang Q.C."/>
            <person name="Ding S.J."/>
            <person name="Wang X.J."/>
            <person name="Zhu J.G."/>
            <person name="Ruan X.D."/>
            <person name="Zhao L."/>
            <person name="Wei J.T."/>
            <person name="Ye R.Z."/>
            <person name="Que T.C."/>
            <person name="Du C.H."/>
            <person name="Zhou Y.H."/>
            <person name="Cheng J.X."/>
            <person name="Dai P.F."/>
            <person name="Guo W.B."/>
            <person name="Han X.H."/>
            <person name="Huang E.J."/>
            <person name="Li L.F."/>
            <person name="Wei W."/>
            <person name="Gao Y.C."/>
            <person name="Liu J.Z."/>
            <person name="Shao H.Z."/>
            <person name="Wang X."/>
            <person name="Wang C.C."/>
            <person name="Yang T.C."/>
            <person name="Huo Q.B."/>
            <person name="Li W."/>
            <person name="Chen H.Y."/>
            <person name="Chen S.E."/>
            <person name="Zhou L.G."/>
            <person name="Ni X.B."/>
            <person name="Tian J.H."/>
            <person name="Sheng Y."/>
            <person name="Liu T."/>
            <person name="Pan Y.S."/>
            <person name="Xia L.Y."/>
            <person name="Li J."/>
            <person name="Zhao F."/>
            <person name="Cao W.C."/>
        </authorList>
    </citation>
    <scope>NUCLEOTIDE SEQUENCE [LARGE SCALE GENOMIC DNA]</scope>
    <source>
        <strain evidence="1">Iper-2018</strain>
    </source>
</reference>
<organism evidence="1 2">
    <name type="scientific">Ixodes persulcatus</name>
    <name type="common">Taiga tick</name>
    <dbReference type="NCBI Taxonomy" id="34615"/>
    <lineage>
        <taxon>Eukaryota</taxon>
        <taxon>Metazoa</taxon>
        <taxon>Ecdysozoa</taxon>
        <taxon>Arthropoda</taxon>
        <taxon>Chelicerata</taxon>
        <taxon>Arachnida</taxon>
        <taxon>Acari</taxon>
        <taxon>Parasitiformes</taxon>
        <taxon>Ixodida</taxon>
        <taxon>Ixodoidea</taxon>
        <taxon>Ixodidae</taxon>
        <taxon>Ixodinae</taxon>
        <taxon>Ixodes</taxon>
    </lineage>
</organism>
<dbReference type="EMBL" id="JABSTQ010004666">
    <property type="protein sequence ID" value="KAG0441424.1"/>
    <property type="molecule type" value="Genomic_DNA"/>
</dbReference>
<proteinExistence type="predicted"/>